<comment type="caution">
    <text evidence="1">The sequence shown here is derived from an EMBL/GenBank/DDBJ whole genome shotgun (WGS) entry which is preliminary data.</text>
</comment>
<reference evidence="1" key="1">
    <citation type="submission" date="2018-11" db="EMBL/GenBank/DDBJ databases">
        <title>The sequence and de novo assembly of Larimichthys crocea genome using PacBio and Hi-C technologies.</title>
        <authorList>
            <person name="Xu P."/>
            <person name="Chen B."/>
            <person name="Zhou Z."/>
            <person name="Ke Q."/>
            <person name="Wu Y."/>
            <person name="Bai H."/>
            <person name="Pu F."/>
        </authorList>
    </citation>
    <scope>NUCLEOTIDE SEQUENCE</scope>
    <source>
        <tissue evidence="1">Muscle</tissue>
    </source>
</reference>
<accession>A0ACD3RPA4</accession>
<dbReference type="Proteomes" id="UP000793456">
    <property type="component" value="Chromosome III"/>
</dbReference>
<gene>
    <name evidence="1" type="ORF">E3U43_014967</name>
</gene>
<organism evidence="1 2">
    <name type="scientific">Larimichthys crocea</name>
    <name type="common">Large yellow croaker</name>
    <name type="synonym">Pseudosciaena crocea</name>
    <dbReference type="NCBI Taxonomy" id="215358"/>
    <lineage>
        <taxon>Eukaryota</taxon>
        <taxon>Metazoa</taxon>
        <taxon>Chordata</taxon>
        <taxon>Craniata</taxon>
        <taxon>Vertebrata</taxon>
        <taxon>Euteleostomi</taxon>
        <taxon>Actinopterygii</taxon>
        <taxon>Neopterygii</taxon>
        <taxon>Teleostei</taxon>
        <taxon>Neoteleostei</taxon>
        <taxon>Acanthomorphata</taxon>
        <taxon>Eupercaria</taxon>
        <taxon>Sciaenidae</taxon>
        <taxon>Larimichthys</taxon>
    </lineage>
</organism>
<evidence type="ECO:0000313" key="2">
    <source>
        <dbReference type="Proteomes" id="UP000793456"/>
    </source>
</evidence>
<evidence type="ECO:0000313" key="1">
    <source>
        <dbReference type="EMBL" id="TMS20994.1"/>
    </source>
</evidence>
<dbReference type="EMBL" id="CM011676">
    <property type="protein sequence ID" value="TMS20994.1"/>
    <property type="molecule type" value="Genomic_DNA"/>
</dbReference>
<sequence>MSAVAVSEQQGALFARDWLAVSAELFLKRQRTVKPLTNKWRLSSAEQLTSYRARQRGRRRGFVHRSDGGDREQTSVSGSANRSHCQAKQTGESQLQLIYLRC</sequence>
<keyword evidence="2" id="KW-1185">Reference proteome</keyword>
<name>A0ACD3RPA4_LARCR</name>
<proteinExistence type="predicted"/>
<protein>
    <submittedName>
        <fullName evidence="1">Uncharacterized protein</fullName>
    </submittedName>
</protein>